<dbReference type="KEGG" id="anf:AQPE_2382"/>
<organism evidence="8 9">
    <name type="scientific">Aquipluma nitroreducens</name>
    <dbReference type="NCBI Taxonomy" id="2010828"/>
    <lineage>
        <taxon>Bacteria</taxon>
        <taxon>Pseudomonadati</taxon>
        <taxon>Bacteroidota</taxon>
        <taxon>Bacteroidia</taxon>
        <taxon>Marinilabiliales</taxon>
        <taxon>Prolixibacteraceae</taxon>
        <taxon>Aquipluma</taxon>
    </lineage>
</organism>
<keyword evidence="4" id="KW-1134">Transmembrane beta strand</keyword>
<dbReference type="SUPFAM" id="SSF56954">
    <property type="entry name" value="Outer membrane efflux proteins (OEP)"/>
    <property type="match status" value="1"/>
</dbReference>
<evidence type="ECO:0000313" key="8">
    <source>
        <dbReference type="EMBL" id="BBE18221.1"/>
    </source>
</evidence>
<dbReference type="EMBL" id="AP018694">
    <property type="protein sequence ID" value="BBE18221.1"/>
    <property type="molecule type" value="Genomic_DNA"/>
</dbReference>
<comment type="similarity">
    <text evidence="2">Belongs to the outer membrane factor (OMF) (TC 1.B.17) family.</text>
</comment>
<reference evidence="8" key="1">
    <citation type="journal article" date="2020" name="Int. J. Syst. Evol. Microbiol.">
        <title>Aquipluma nitroreducens gen. nov. sp. nov., a novel facultatively anaerobic bacterium isolated from a freshwater lake.</title>
        <authorList>
            <person name="Watanabe M."/>
            <person name="Kojima H."/>
            <person name="Fukui M."/>
        </authorList>
    </citation>
    <scope>NUCLEOTIDE SEQUENCE</scope>
    <source>
        <strain evidence="8">MeG22</strain>
    </source>
</reference>
<dbReference type="AlphaFoldDB" id="A0A5K7S9G5"/>
<dbReference type="GO" id="GO:0015288">
    <property type="term" value="F:porin activity"/>
    <property type="evidence" value="ECO:0007669"/>
    <property type="project" value="TreeGrafter"/>
</dbReference>
<gene>
    <name evidence="8" type="ORF">AQPE_2382</name>
</gene>
<evidence type="ECO:0000256" key="5">
    <source>
        <dbReference type="ARBA" id="ARBA00022692"/>
    </source>
</evidence>
<dbReference type="InterPro" id="IPR003423">
    <property type="entry name" value="OMP_efflux"/>
</dbReference>
<dbReference type="GO" id="GO:1990281">
    <property type="term" value="C:efflux pump complex"/>
    <property type="evidence" value="ECO:0007669"/>
    <property type="project" value="TreeGrafter"/>
</dbReference>
<keyword evidence="5" id="KW-0812">Transmembrane</keyword>
<evidence type="ECO:0000256" key="2">
    <source>
        <dbReference type="ARBA" id="ARBA00007613"/>
    </source>
</evidence>
<keyword evidence="7" id="KW-0998">Cell outer membrane</keyword>
<keyword evidence="3" id="KW-0813">Transport</keyword>
<dbReference type="InterPro" id="IPR051906">
    <property type="entry name" value="TolC-like"/>
</dbReference>
<dbReference type="PANTHER" id="PTHR30026">
    <property type="entry name" value="OUTER MEMBRANE PROTEIN TOLC"/>
    <property type="match status" value="1"/>
</dbReference>
<keyword evidence="9" id="KW-1185">Reference proteome</keyword>
<evidence type="ECO:0000256" key="7">
    <source>
        <dbReference type="ARBA" id="ARBA00023237"/>
    </source>
</evidence>
<name>A0A5K7S9G5_9BACT</name>
<accession>A0A5K7S9G5</accession>
<evidence type="ECO:0000256" key="6">
    <source>
        <dbReference type="ARBA" id="ARBA00023136"/>
    </source>
</evidence>
<dbReference type="PANTHER" id="PTHR30026:SF20">
    <property type="entry name" value="OUTER MEMBRANE PROTEIN TOLC"/>
    <property type="match status" value="1"/>
</dbReference>
<evidence type="ECO:0000313" key="9">
    <source>
        <dbReference type="Proteomes" id="UP001193389"/>
    </source>
</evidence>
<keyword evidence="6" id="KW-0472">Membrane</keyword>
<evidence type="ECO:0000256" key="1">
    <source>
        <dbReference type="ARBA" id="ARBA00004442"/>
    </source>
</evidence>
<comment type="subcellular location">
    <subcellularLocation>
        <location evidence="1">Cell outer membrane</location>
    </subcellularLocation>
</comment>
<dbReference type="Proteomes" id="UP001193389">
    <property type="component" value="Chromosome"/>
</dbReference>
<dbReference type="GO" id="GO:0015562">
    <property type="term" value="F:efflux transmembrane transporter activity"/>
    <property type="evidence" value="ECO:0007669"/>
    <property type="project" value="InterPro"/>
</dbReference>
<proteinExistence type="inferred from homology"/>
<protein>
    <submittedName>
        <fullName evidence="8">Outer membrane efflux protein</fullName>
    </submittedName>
</protein>
<evidence type="ECO:0000256" key="4">
    <source>
        <dbReference type="ARBA" id="ARBA00022452"/>
    </source>
</evidence>
<dbReference type="Gene3D" id="1.20.1600.10">
    <property type="entry name" value="Outer membrane efflux proteins (OEP)"/>
    <property type="match status" value="1"/>
</dbReference>
<sequence>MFLTGTLLSSAQEPVRLSLQDALKLAMQNNTNILNSDLDLKIAQKKVWETVSTGLPQISAKGAYQHIFKVPTMSFGGKTTLSNTEVPWDPVTMSGTMSSLQLLSGESIYLNSEAGTPIELGVKSNTTFDFTLSQLIFSGSYIVGLQATKVYYGLTKQNAEKAKLDVIETVTNTYNMIQLAEESRKILAQNLENITKTLYEVSEMNKQGFLEKTDVDQLELTGNTVRNAMNQIDSNLDMGYRLLKIQMGMDDAAKVELSDPLESGESLTASSVQLFSESFNIGQNVDYQLIQTSEKAAKLELDLARASYLPTIAGFYNHTEKLKAPAFDFSPKDVVGVNLSLPIFSSGQRSSIVSQKRFALEKAKNTRQYVSSSLAMQSTQYQNDLKLKLEKYQNQKKSKELSDDIYQRTLEKYKQGVATSMDLMTSQNQYLTNLTNYYQAIYDLQGSRSKLEKLFNINPNAENK</sequence>
<dbReference type="Pfam" id="PF02321">
    <property type="entry name" value="OEP"/>
    <property type="match status" value="1"/>
</dbReference>
<evidence type="ECO:0000256" key="3">
    <source>
        <dbReference type="ARBA" id="ARBA00022448"/>
    </source>
</evidence>
<dbReference type="GO" id="GO:0009279">
    <property type="term" value="C:cell outer membrane"/>
    <property type="evidence" value="ECO:0007669"/>
    <property type="project" value="UniProtKB-SubCell"/>
</dbReference>